<organism evidence="2 3">
    <name type="scientific">Desulfoluna spongiiphila</name>
    <dbReference type="NCBI Taxonomy" id="419481"/>
    <lineage>
        <taxon>Bacteria</taxon>
        <taxon>Pseudomonadati</taxon>
        <taxon>Thermodesulfobacteriota</taxon>
        <taxon>Desulfobacteria</taxon>
        <taxon>Desulfobacterales</taxon>
        <taxon>Desulfolunaceae</taxon>
        <taxon>Desulfoluna</taxon>
    </lineage>
</organism>
<dbReference type="EMBL" id="FMUX01000005">
    <property type="protein sequence ID" value="SCY22118.1"/>
    <property type="molecule type" value="Genomic_DNA"/>
</dbReference>
<dbReference type="Proteomes" id="UP000198870">
    <property type="component" value="Unassembled WGS sequence"/>
</dbReference>
<name>A0A1G5E6I2_9BACT</name>
<dbReference type="AlphaFoldDB" id="A0A1G5E6I2"/>
<protein>
    <submittedName>
        <fullName evidence="2">Uncharacterized protein</fullName>
    </submittedName>
</protein>
<keyword evidence="3" id="KW-1185">Reference proteome</keyword>
<proteinExistence type="predicted"/>
<evidence type="ECO:0000313" key="3">
    <source>
        <dbReference type="Proteomes" id="UP000198870"/>
    </source>
</evidence>
<accession>A0A1G5E6I2</accession>
<feature type="region of interest" description="Disordered" evidence="1">
    <location>
        <begin position="1"/>
        <end position="43"/>
    </location>
</feature>
<evidence type="ECO:0000313" key="2">
    <source>
        <dbReference type="EMBL" id="SCY22118.1"/>
    </source>
</evidence>
<gene>
    <name evidence="2" type="ORF">SAMN05216233_105177</name>
</gene>
<evidence type="ECO:0000256" key="1">
    <source>
        <dbReference type="SAM" id="MobiDB-lite"/>
    </source>
</evidence>
<dbReference type="STRING" id="419481.SAMN05216233_105177"/>
<sequence>MRHIFDKLGTKRKKPAFQKSGLFPAGQDFFPGGRNEGGGIDGNQRDGLVLLPCPDKSERPDTRTWCTECTLQAEGFPARCMGSGMQKALYLRDYSAPKKRASGGKVSHLESGLRMRFAPSFLGSKHIRI</sequence>
<reference evidence="2 3" key="1">
    <citation type="submission" date="2016-10" db="EMBL/GenBank/DDBJ databases">
        <authorList>
            <person name="de Groot N.N."/>
        </authorList>
    </citation>
    <scope>NUCLEOTIDE SEQUENCE [LARGE SCALE GENOMIC DNA]</scope>
    <source>
        <strain evidence="2 3">AA1</strain>
    </source>
</reference>